<evidence type="ECO:0000313" key="4">
    <source>
        <dbReference type="Proteomes" id="UP001482231"/>
    </source>
</evidence>
<feature type="domain" description="DUF2007" evidence="1">
    <location>
        <begin position="1"/>
        <end position="68"/>
    </location>
</feature>
<dbReference type="InterPro" id="IPR055999">
    <property type="entry name" value="DUF7577"/>
</dbReference>
<dbReference type="InterPro" id="IPR018551">
    <property type="entry name" value="DUF2007"/>
</dbReference>
<accession>A0ABV0EB55</accession>
<reference evidence="3 4" key="1">
    <citation type="submission" date="2024-02" db="EMBL/GenBank/DDBJ databases">
        <title>New thermophilic sulfur-oxidizing bacteria from a hot springs of the Uzon caldera (Kamchatka, Russia).</title>
        <authorList>
            <person name="Dukat A.M."/>
            <person name="Elcheninov A.G."/>
            <person name="Frolov E.N."/>
        </authorList>
    </citation>
    <scope>NUCLEOTIDE SEQUENCE [LARGE SCALE GENOMIC DNA]</scope>
    <source>
        <strain evidence="3 4">AK1</strain>
    </source>
</reference>
<organism evidence="3 4">
    <name type="scientific">Thiobacter aerophilum</name>
    <dbReference type="NCBI Taxonomy" id="3121275"/>
    <lineage>
        <taxon>Bacteria</taxon>
        <taxon>Pseudomonadati</taxon>
        <taxon>Pseudomonadota</taxon>
        <taxon>Betaproteobacteria</taxon>
        <taxon>Burkholderiales</taxon>
        <taxon>Thiobacteraceae</taxon>
        <taxon>Thiobacter</taxon>
    </lineage>
</organism>
<evidence type="ECO:0000313" key="3">
    <source>
        <dbReference type="EMBL" id="MEO1765893.1"/>
    </source>
</evidence>
<comment type="caution">
    <text evidence="3">The sequence shown here is derived from an EMBL/GenBank/DDBJ whole genome shotgun (WGS) entry which is preliminary data.</text>
</comment>
<sequence length="101" mass="10979">MRRVYSAADLADAHILLGLLIQRGIAARVLQQHARGGLGELPFAETAPEVWIEDDADFERARAVVRAYETAHNEAASRRCPACGEASPASFDVCWNCGGRL</sequence>
<dbReference type="Pfam" id="PF24463">
    <property type="entry name" value="DUF7577"/>
    <property type="match status" value="1"/>
</dbReference>
<feature type="domain" description="DUF7577" evidence="2">
    <location>
        <begin position="77"/>
        <end position="101"/>
    </location>
</feature>
<evidence type="ECO:0000259" key="1">
    <source>
        <dbReference type="Pfam" id="PF09413"/>
    </source>
</evidence>
<dbReference type="EMBL" id="JBAJEX010000001">
    <property type="protein sequence ID" value="MEO1765893.1"/>
    <property type="molecule type" value="Genomic_DNA"/>
</dbReference>
<dbReference type="Proteomes" id="UP001482231">
    <property type="component" value="Unassembled WGS sequence"/>
</dbReference>
<name>A0ABV0EB55_9BURK</name>
<protein>
    <submittedName>
        <fullName evidence="3">DUF2007 domain-containing protein</fullName>
    </submittedName>
</protein>
<dbReference type="Pfam" id="PF09413">
    <property type="entry name" value="DUF2007"/>
    <property type="match status" value="1"/>
</dbReference>
<dbReference type="RefSeq" id="WP_347306444.1">
    <property type="nucleotide sequence ID" value="NZ_JBAJEX010000001.1"/>
</dbReference>
<keyword evidence="4" id="KW-1185">Reference proteome</keyword>
<proteinExistence type="predicted"/>
<evidence type="ECO:0000259" key="2">
    <source>
        <dbReference type="Pfam" id="PF24463"/>
    </source>
</evidence>
<gene>
    <name evidence="3" type="ORF">V6E02_01480</name>
</gene>